<evidence type="ECO:0000256" key="3">
    <source>
        <dbReference type="ARBA" id="ARBA00008145"/>
    </source>
</evidence>
<keyword evidence="11" id="KW-1185">Reference proteome</keyword>
<dbReference type="PROSITE" id="PS51585">
    <property type="entry name" value="SAM_MT_TPMT"/>
    <property type="match status" value="1"/>
</dbReference>
<comment type="catalytic activity">
    <reaction evidence="1 9">
        <text>S-adenosyl-L-methionine + a thiopurine = S-adenosyl-L-homocysteine + a thiopurine S-methylether.</text>
        <dbReference type="EC" id="2.1.1.67"/>
    </reaction>
</comment>
<dbReference type="InterPro" id="IPR022474">
    <property type="entry name" value="Thiopur_S-MeTfrase_Se/Te_detox"/>
</dbReference>
<dbReference type="NCBIfam" id="TIGR03840">
    <property type="entry name" value="TMPT_Se_Te"/>
    <property type="match status" value="1"/>
</dbReference>
<dbReference type="eggNOG" id="COG2265">
    <property type="taxonomic scope" value="Bacteria"/>
</dbReference>
<evidence type="ECO:0000256" key="4">
    <source>
        <dbReference type="ARBA" id="ARBA00011905"/>
    </source>
</evidence>
<dbReference type="SUPFAM" id="SSF53335">
    <property type="entry name" value="S-adenosyl-L-methionine-dependent methyltransferases"/>
    <property type="match status" value="1"/>
</dbReference>
<dbReference type="AlphaFoldDB" id="H8GPP1"/>
<dbReference type="InterPro" id="IPR029063">
    <property type="entry name" value="SAM-dependent_MTases_sf"/>
</dbReference>
<evidence type="ECO:0000256" key="8">
    <source>
        <dbReference type="ARBA" id="ARBA00022691"/>
    </source>
</evidence>
<comment type="similarity">
    <text evidence="3 9">Belongs to the class I-like SAM-binding methyltransferase superfamily. TPMT family.</text>
</comment>
<feature type="binding site" evidence="9">
    <location>
        <position position="10"/>
    </location>
    <ligand>
        <name>S-adenosyl-L-methionine</name>
        <dbReference type="ChEBI" id="CHEBI:59789"/>
    </ligand>
</feature>
<dbReference type="GO" id="GO:0010038">
    <property type="term" value="P:response to metal ion"/>
    <property type="evidence" value="ECO:0007669"/>
    <property type="project" value="InterPro"/>
</dbReference>
<keyword evidence="8 9" id="KW-0949">S-adenosyl-L-methionine</keyword>
<dbReference type="FunFam" id="3.40.50.150:FF:000101">
    <property type="entry name" value="Thiopurine S-methyltransferase"/>
    <property type="match status" value="1"/>
</dbReference>
<protein>
    <recommendedName>
        <fullName evidence="4 9">Thiopurine S-methyltransferase</fullName>
        <ecNumber evidence="4 9">2.1.1.67</ecNumber>
    </recommendedName>
    <alternativeName>
        <fullName evidence="9">Thiopurine methyltransferase</fullName>
    </alternativeName>
</protein>
<dbReference type="STRING" id="686340.Metal_0661"/>
<keyword evidence="6 9" id="KW-0489">Methyltransferase</keyword>
<dbReference type="EMBL" id="CM001475">
    <property type="protein sequence ID" value="EIC28503.1"/>
    <property type="molecule type" value="Genomic_DNA"/>
</dbReference>
<dbReference type="PANTHER" id="PTHR10259">
    <property type="entry name" value="THIOPURINE S-METHYLTRANSFERASE"/>
    <property type="match status" value="1"/>
</dbReference>
<evidence type="ECO:0000256" key="6">
    <source>
        <dbReference type="ARBA" id="ARBA00022603"/>
    </source>
</evidence>
<organism evidence="10 11">
    <name type="scientific">Methylomicrobium album BG8</name>
    <dbReference type="NCBI Taxonomy" id="686340"/>
    <lineage>
        <taxon>Bacteria</taxon>
        <taxon>Pseudomonadati</taxon>
        <taxon>Pseudomonadota</taxon>
        <taxon>Gammaproteobacteria</taxon>
        <taxon>Methylococcales</taxon>
        <taxon>Methylococcaceae</taxon>
        <taxon>Methylomicrobium</taxon>
    </lineage>
</organism>
<keyword evidence="7 9" id="KW-0808">Transferase</keyword>
<dbReference type="RefSeq" id="WP_005369596.1">
    <property type="nucleotide sequence ID" value="NZ_CM001475.1"/>
</dbReference>
<dbReference type="EC" id="2.1.1.67" evidence="4 9"/>
<dbReference type="NCBIfam" id="NF009732">
    <property type="entry name" value="PRK13255.1"/>
    <property type="match status" value="1"/>
</dbReference>
<dbReference type="PIRSF" id="PIRSF023956">
    <property type="entry name" value="Thiopurine_S-methyltransferase"/>
    <property type="match status" value="1"/>
</dbReference>
<evidence type="ECO:0000256" key="5">
    <source>
        <dbReference type="ARBA" id="ARBA00022490"/>
    </source>
</evidence>
<dbReference type="HOGENOM" id="CLU_085515_1_0_6"/>
<dbReference type="GO" id="GO:0032259">
    <property type="term" value="P:methylation"/>
    <property type="evidence" value="ECO:0007669"/>
    <property type="project" value="UniProtKB-KW"/>
</dbReference>
<sequence length="217" mass="24457">MEASFWHQKWERGEIAFHESEANPFLIAHFEKLKLAKGCRVFLPLCGKTRDISWLLGCGYRVAGAELSELAVNELFKELGLEPQIFKARELVRYSAKDIDIFVGDIFDVSAEFLGPISAIYDRAALVALPSSIRERYTSHLMNITGTAPQLLICYEYDQRLMDGPPFSVNENEVKQHYGAMYQLKAVESKRVAGGLKGKVASTETVWLLQHVSVKQS</sequence>
<dbReference type="GO" id="GO:0005737">
    <property type="term" value="C:cytoplasm"/>
    <property type="evidence" value="ECO:0007669"/>
    <property type="project" value="UniProtKB-SubCell"/>
</dbReference>
<proteinExistence type="inferred from homology"/>
<dbReference type="InterPro" id="IPR008854">
    <property type="entry name" value="TPMT"/>
</dbReference>
<comment type="subcellular location">
    <subcellularLocation>
        <location evidence="2 9">Cytoplasm</location>
    </subcellularLocation>
</comment>
<gene>
    <name evidence="9" type="primary">tpm</name>
    <name evidence="10" type="ORF">Metal_0661</name>
</gene>
<accession>H8GPP1</accession>
<dbReference type="PANTHER" id="PTHR10259:SF11">
    <property type="entry name" value="THIOPURINE S-METHYLTRANSFERASE"/>
    <property type="match status" value="1"/>
</dbReference>
<dbReference type="InterPro" id="IPR025835">
    <property type="entry name" value="Thiopurine_S-MeTrfase"/>
</dbReference>
<evidence type="ECO:0000256" key="2">
    <source>
        <dbReference type="ARBA" id="ARBA00004496"/>
    </source>
</evidence>
<dbReference type="Pfam" id="PF05724">
    <property type="entry name" value="TPMT"/>
    <property type="match status" value="1"/>
</dbReference>
<evidence type="ECO:0000256" key="9">
    <source>
        <dbReference type="HAMAP-Rule" id="MF_00812"/>
    </source>
</evidence>
<evidence type="ECO:0000313" key="11">
    <source>
        <dbReference type="Proteomes" id="UP000005090"/>
    </source>
</evidence>
<dbReference type="HAMAP" id="MF_00812">
    <property type="entry name" value="Thiopur_methtran"/>
    <property type="match status" value="1"/>
</dbReference>
<evidence type="ECO:0000256" key="1">
    <source>
        <dbReference type="ARBA" id="ARBA00000903"/>
    </source>
</evidence>
<dbReference type="Proteomes" id="UP000005090">
    <property type="component" value="Chromosome"/>
</dbReference>
<feature type="binding site" evidence="9">
    <location>
        <position position="66"/>
    </location>
    <ligand>
        <name>S-adenosyl-L-methionine</name>
        <dbReference type="ChEBI" id="CHEBI:59789"/>
    </ligand>
</feature>
<evidence type="ECO:0000256" key="7">
    <source>
        <dbReference type="ARBA" id="ARBA00022679"/>
    </source>
</evidence>
<name>H8GPP1_METAL</name>
<feature type="binding site" evidence="9">
    <location>
        <position position="123"/>
    </location>
    <ligand>
        <name>S-adenosyl-L-methionine</name>
        <dbReference type="ChEBI" id="CHEBI:59789"/>
    </ligand>
</feature>
<dbReference type="GO" id="GO:0008119">
    <property type="term" value="F:thiopurine S-methyltransferase activity"/>
    <property type="evidence" value="ECO:0007669"/>
    <property type="project" value="UniProtKB-UniRule"/>
</dbReference>
<dbReference type="Gene3D" id="3.40.50.150">
    <property type="entry name" value="Vaccinia Virus protein VP39"/>
    <property type="match status" value="1"/>
</dbReference>
<feature type="binding site" evidence="9">
    <location>
        <position position="45"/>
    </location>
    <ligand>
        <name>S-adenosyl-L-methionine</name>
        <dbReference type="ChEBI" id="CHEBI:59789"/>
    </ligand>
</feature>
<keyword evidence="5 9" id="KW-0963">Cytoplasm</keyword>
<evidence type="ECO:0000313" key="10">
    <source>
        <dbReference type="EMBL" id="EIC28503.1"/>
    </source>
</evidence>
<reference evidence="10 11" key="1">
    <citation type="journal article" date="2013" name="Genome Announc.">
        <title>Genome Sequence of the Obligate Gammaproteobacterial Methanotroph Methylomicrobium album Strain BG8.</title>
        <authorList>
            <person name="Kits K.D."/>
            <person name="Kalyuzhnaya M.G."/>
            <person name="Klotz M.G."/>
            <person name="Jetten M.S."/>
            <person name="Op den Camp H.J."/>
            <person name="Vuilleumier S."/>
            <person name="Bringel F."/>
            <person name="Dispirito A.A."/>
            <person name="Murrell J.C."/>
            <person name="Bruce D."/>
            <person name="Cheng J.F."/>
            <person name="Copeland A."/>
            <person name="Goodwin L."/>
            <person name="Hauser L."/>
            <person name="Lajus A."/>
            <person name="Land M.L."/>
            <person name="Lapidus A."/>
            <person name="Lucas S."/>
            <person name="Medigue C."/>
            <person name="Pitluck S."/>
            <person name="Woyke T."/>
            <person name="Zeytun A."/>
            <person name="Stein L.Y."/>
        </authorList>
    </citation>
    <scope>NUCLEOTIDE SEQUENCE [LARGE SCALE GENOMIC DNA]</scope>
    <source>
        <strain evidence="10 11">BG8</strain>
    </source>
</reference>